<keyword evidence="2" id="KW-1185">Reference proteome</keyword>
<evidence type="ECO:0000313" key="2">
    <source>
        <dbReference type="Proteomes" id="UP000007978"/>
    </source>
</evidence>
<gene>
    <name evidence="1" type="ORF">FPSE_08986</name>
</gene>
<protein>
    <submittedName>
        <fullName evidence="1">Uncharacterized protein</fullName>
    </submittedName>
</protein>
<reference evidence="1 2" key="1">
    <citation type="journal article" date="2012" name="PLoS Pathog.">
        <title>Comparative pathogenomics reveals horizontally acquired novel virulence genes in fungi infecting cereal hosts.</title>
        <authorList>
            <person name="Gardiner D.M."/>
            <person name="McDonald M.C."/>
            <person name="Covarelli L."/>
            <person name="Solomon P.S."/>
            <person name="Rusu A.G."/>
            <person name="Marshall M."/>
            <person name="Kazan K."/>
            <person name="Chakraborty S."/>
            <person name="McDonald B.A."/>
            <person name="Manners J.M."/>
        </authorList>
    </citation>
    <scope>NUCLEOTIDE SEQUENCE [LARGE SCALE GENOMIC DNA]</scope>
    <source>
        <strain evidence="1 2">CS3096</strain>
    </source>
</reference>
<name>K3VBF2_FUSPC</name>
<dbReference type="GeneID" id="20367603"/>
<sequence>MFSELYLIWRRSPAARFLFHLGGLLESLSEMFPDAPGAIYRWATLENLNWLKSGGF</sequence>
<evidence type="ECO:0000313" key="1">
    <source>
        <dbReference type="EMBL" id="EKJ70834.1"/>
    </source>
</evidence>
<comment type="caution">
    <text evidence="1">The sequence shown here is derived from an EMBL/GenBank/DDBJ whole genome shotgun (WGS) entry which is preliminary data.</text>
</comment>
<dbReference type="HOGENOM" id="CLU_3014260_0_0_1"/>
<organism evidence="1 2">
    <name type="scientific">Fusarium pseudograminearum (strain CS3096)</name>
    <name type="common">Wheat and barley crown-rot fungus</name>
    <dbReference type="NCBI Taxonomy" id="1028729"/>
    <lineage>
        <taxon>Eukaryota</taxon>
        <taxon>Fungi</taxon>
        <taxon>Dikarya</taxon>
        <taxon>Ascomycota</taxon>
        <taxon>Pezizomycotina</taxon>
        <taxon>Sordariomycetes</taxon>
        <taxon>Hypocreomycetidae</taxon>
        <taxon>Hypocreales</taxon>
        <taxon>Nectriaceae</taxon>
        <taxon>Fusarium</taxon>
    </lineage>
</organism>
<dbReference type="KEGG" id="fpu:FPSE_08986"/>
<dbReference type="RefSeq" id="XP_009260378.1">
    <property type="nucleotide sequence ID" value="XM_009262103.1"/>
</dbReference>
<dbReference type="OrthoDB" id="10485640at2759"/>
<dbReference type="Proteomes" id="UP000007978">
    <property type="component" value="Chromosome 2"/>
</dbReference>
<dbReference type="EMBL" id="AFNW01000302">
    <property type="protein sequence ID" value="EKJ70834.1"/>
    <property type="molecule type" value="Genomic_DNA"/>
</dbReference>
<accession>K3VBF2</accession>
<proteinExistence type="predicted"/>
<dbReference type="AlphaFoldDB" id="K3VBF2"/>